<dbReference type="InterPro" id="IPR011051">
    <property type="entry name" value="RmlC_Cupin_sf"/>
</dbReference>
<proteinExistence type="predicted"/>
<dbReference type="PANTHER" id="PTHR13903">
    <property type="entry name" value="PIRIN-RELATED"/>
    <property type="match status" value="1"/>
</dbReference>
<evidence type="ECO:0000313" key="3">
    <source>
        <dbReference type="EMBL" id="VFT81974.1"/>
    </source>
</evidence>
<protein>
    <submittedName>
        <fullName evidence="3">Aste57867_4882 protein</fullName>
    </submittedName>
</protein>
<dbReference type="SUPFAM" id="SSF51182">
    <property type="entry name" value="RmlC-like cupins"/>
    <property type="match status" value="1"/>
</dbReference>
<dbReference type="AlphaFoldDB" id="A0A485KDK4"/>
<accession>A0A485KDK4</accession>
<feature type="region of interest" description="Disordered" evidence="1">
    <location>
        <begin position="163"/>
        <end position="190"/>
    </location>
</feature>
<evidence type="ECO:0000313" key="4">
    <source>
        <dbReference type="Proteomes" id="UP000332933"/>
    </source>
</evidence>
<evidence type="ECO:0000256" key="1">
    <source>
        <dbReference type="SAM" id="MobiDB-lite"/>
    </source>
</evidence>
<organism evidence="3 4">
    <name type="scientific">Aphanomyces stellatus</name>
    <dbReference type="NCBI Taxonomy" id="120398"/>
    <lineage>
        <taxon>Eukaryota</taxon>
        <taxon>Sar</taxon>
        <taxon>Stramenopiles</taxon>
        <taxon>Oomycota</taxon>
        <taxon>Saprolegniomycetes</taxon>
        <taxon>Saprolegniales</taxon>
        <taxon>Verrucalvaceae</taxon>
        <taxon>Aphanomyces</taxon>
    </lineage>
</organism>
<reference evidence="3 4" key="1">
    <citation type="submission" date="2019-03" db="EMBL/GenBank/DDBJ databases">
        <authorList>
            <person name="Gaulin E."/>
            <person name="Dumas B."/>
        </authorList>
    </citation>
    <scope>NUCLEOTIDE SEQUENCE [LARGE SCALE GENOMIC DNA]</scope>
    <source>
        <strain evidence="3">CBS 568.67</strain>
    </source>
</reference>
<dbReference type="EMBL" id="CAADRA010001343">
    <property type="protein sequence ID" value="VFT81974.1"/>
    <property type="molecule type" value="Genomic_DNA"/>
</dbReference>
<reference evidence="2" key="2">
    <citation type="submission" date="2019-06" db="EMBL/GenBank/DDBJ databases">
        <title>Genomics analysis of Aphanomyces spp. identifies a new class of oomycete effector associated with host adaptation.</title>
        <authorList>
            <person name="Gaulin E."/>
        </authorList>
    </citation>
    <scope>NUCLEOTIDE SEQUENCE</scope>
    <source>
        <strain evidence="2">CBS 578.67</strain>
    </source>
</reference>
<dbReference type="Proteomes" id="UP000332933">
    <property type="component" value="Unassembled WGS sequence"/>
</dbReference>
<dbReference type="PANTHER" id="PTHR13903:SF8">
    <property type="entry name" value="PIRIN"/>
    <property type="match status" value="1"/>
</dbReference>
<dbReference type="CDD" id="cd02247">
    <property type="entry name" value="cupin_pirin_C"/>
    <property type="match status" value="1"/>
</dbReference>
<dbReference type="OrthoDB" id="198735at2759"/>
<dbReference type="InterPro" id="IPR012093">
    <property type="entry name" value="Pirin"/>
</dbReference>
<keyword evidence="4" id="KW-1185">Reference proteome</keyword>
<sequence>MCPGRGIVHSEMPASRDAPAVGLQLWLNLPARLKMTQPRYQEIPASGLPRVKQGNVEAIVIAGEAMGEKAAVFTNHPITYVHFLFSGPATHFHAIPSSHNAFVYVISGSGRIGDEAVEAHSVVLLTVFCLATEIEDMWSSGGGNGVYVEAGSKGIGTVMQHMEARTKTKRKASADDRNRDLLHPKQESYH</sequence>
<dbReference type="Gene3D" id="2.60.120.10">
    <property type="entry name" value="Jelly Rolls"/>
    <property type="match status" value="1"/>
</dbReference>
<name>A0A485KDK4_9STRA</name>
<dbReference type="InterPro" id="IPR014710">
    <property type="entry name" value="RmlC-like_jellyroll"/>
</dbReference>
<evidence type="ECO:0000313" key="2">
    <source>
        <dbReference type="EMBL" id="KAF0712262.1"/>
    </source>
</evidence>
<dbReference type="EMBL" id="VJMH01001343">
    <property type="protein sequence ID" value="KAF0712262.1"/>
    <property type="molecule type" value="Genomic_DNA"/>
</dbReference>
<gene>
    <name evidence="3" type="primary">Aste57867_4882</name>
    <name evidence="2" type="ORF">As57867_004869</name>
    <name evidence="3" type="ORF">ASTE57867_4882</name>
</gene>